<evidence type="ECO:0000313" key="6">
    <source>
        <dbReference type="EMBL" id="CZS92435.1"/>
    </source>
</evidence>
<dbReference type="PANTHER" id="PTHR24185">
    <property type="entry name" value="CALCIUM-INDEPENDENT PHOSPHOLIPASE A2-GAMMA"/>
    <property type="match status" value="1"/>
</dbReference>
<organism evidence="6 7">
    <name type="scientific">Rhynchosporium agropyri</name>
    <dbReference type="NCBI Taxonomy" id="914238"/>
    <lineage>
        <taxon>Eukaryota</taxon>
        <taxon>Fungi</taxon>
        <taxon>Dikarya</taxon>
        <taxon>Ascomycota</taxon>
        <taxon>Pezizomycotina</taxon>
        <taxon>Leotiomycetes</taxon>
        <taxon>Helotiales</taxon>
        <taxon>Ploettnerulaceae</taxon>
        <taxon>Rhynchosporium</taxon>
    </lineage>
</organism>
<dbReference type="EMBL" id="FJUX01000012">
    <property type="protein sequence ID" value="CZS92435.1"/>
    <property type="molecule type" value="Genomic_DNA"/>
</dbReference>
<evidence type="ECO:0000256" key="1">
    <source>
        <dbReference type="ARBA" id="ARBA00022801"/>
    </source>
</evidence>
<dbReference type="GO" id="GO:0019369">
    <property type="term" value="P:arachidonate metabolic process"/>
    <property type="evidence" value="ECO:0007669"/>
    <property type="project" value="TreeGrafter"/>
</dbReference>
<proteinExistence type="predicted"/>
<dbReference type="GO" id="GO:0016020">
    <property type="term" value="C:membrane"/>
    <property type="evidence" value="ECO:0007669"/>
    <property type="project" value="TreeGrafter"/>
</dbReference>
<dbReference type="GO" id="GO:0046486">
    <property type="term" value="P:glycerolipid metabolic process"/>
    <property type="evidence" value="ECO:0007669"/>
    <property type="project" value="UniProtKB-ARBA"/>
</dbReference>
<evidence type="ECO:0000259" key="5">
    <source>
        <dbReference type="PROSITE" id="PS51635"/>
    </source>
</evidence>
<dbReference type="InterPro" id="IPR002641">
    <property type="entry name" value="PNPLA_dom"/>
</dbReference>
<dbReference type="PROSITE" id="PS51635">
    <property type="entry name" value="PNPLA"/>
    <property type="match status" value="1"/>
</dbReference>
<dbReference type="OrthoDB" id="194358at2759"/>
<comment type="caution">
    <text evidence="4">Lacks conserved residue(s) required for the propagation of feature annotation.</text>
</comment>
<gene>
    <name evidence="6" type="ORF">RAG0_02943</name>
</gene>
<evidence type="ECO:0000256" key="3">
    <source>
        <dbReference type="ARBA" id="ARBA00023098"/>
    </source>
</evidence>
<sequence length="641" mass="71630">MAKSSSSYLKYIEALDSTRLPRSVGSVEPWLGKQWADLVSLADASELLPYSFIPILGRCLARDALRLGHMFKSADVFKALYSRPVRSALQGKSHSDAEKATEELMLTMSEGMTAYSDSDNDKDHSHLAALRLYKSFFEETNYIIQLPPITAGSRILALDGGGVRGIVQLTVLAHVSRKLGIPLRAFFDLIVGTSAGGINALRIRESPIDTCIKEFKDQAAAVFQKHSSWYKIAKCFARLVFRDSIYDAASLGGPLQQTFGDAKMVGSRCDTSQGSTWEPLKVAVTTKEVTTSVCSLLTTYNKSIHIDDKAYQWAQAEGALSGLKVWQAAATTAAAPPFFPARLLDGSGTRYQDGLDTPLPQASAEGRKLWPHKLRPDYVLSVGCGILNAKRNVKTSWVHRLCHLALTAWDAQQQCANFRLIAGDNSYWHRIDPILKMDEVRLDDAEEIEGMEQRVETVLNDDLDLNTQIEGLNITILSSLFYFELAELPRVTTSGIECIGFISCRYNHDHGTMQELWSSWLHKVMFSVKGVSYKYRDCNDIRFVVSHWSDTVDINLESRNETSSISGFPERIDHLVSLQEACNILPSTGSKRKRLINTNPYSRKRQRNQSTTSRRSLRCKIRDIWDPMGTPTAAIIKTRLV</sequence>
<feature type="short sequence motif" description="GXGXXG" evidence="4">
    <location>
        <begin position="160"/>
        <end position="165"/>
    </location>
</feature>
<dbReference type="InterPro" id="IPR016035">
    <property type="entry name" value="Acyl_Trfase/lysoPLipase"/>
</dbReference>
<evidence type="ECO:0000313" key="7">
    <source>
        <dbReference type="Proteomes" id="UP000178912"/>
    </source>
</evidence>
<evidence type="ECO:0000256" key="4">
    <source>
        <dbReference type="PROSITE-ProRule" id="PRU01161"/>
    </source>
</evidence>
<dbReference type="AlphaFoldDB" id="A0A1E1K2T9"/>
<feature type="active site" description="Proton acceptor" evidence="4">
    <location>
        <position position="353"/>
    </location>
</feature>
<keyword evidence="2 4" id="KW-0442">Lipid degradation</keyword>
<feature type="short sequence motif" description="GXSXG" evidence="4">
    <location>
        <begin position="192"/>
        <end position="196"/>
    </location>
</feature>
<accession>A0A1E1K2T9</accession>
<keyword evidence="3 4" id="KW-0443">Lipid metabolism</keyword>
<dbReference type="Proteomes" id="UP000178912">
    <property type="component" value="Unassembled WGS sequence"/>
</dbReference>
<keyword evidence="1 4" id="KW-0378">Hydrolase</keyword>
<dbReference type="Pfam" id="PF01734">
    <property type="entry name" value="Patatin"/>
    <property type="match status" value="1"/>
</dbReference>
<dbReference type="PANTHER" id="PTHR24185:SF1">
    <property type="entry name" value="CALCIUM-INDEPENDENT PHOSPHOLIPASE A2-GAMMA"/>
    <property type="match status" value="1"/>
</dbReference>
<keyword evidence="7" id="KW-1185">Reference proteome</keyword>
<name>A0A1E1K2T9_9HELO</name>
<dbReference type="GO" id="GO:0016042">
    <property type="term" value="P:lipid catabolic process"/>
    <property type="evidence" value="ECO:0007669"/>
    <property type="project" value="UniProtKB-UniRule"/>
</dbReference>
<dbReference type="SUPFAM" id="SSF52151">
    <property type="entry name" value="FabD/lysophospholipase-like"/>
    <property type="match status" value="1"/>
</dbReference>
<evidence type="ECO:0000256" key="2">
    <source>
        <dbReference type="ARBA" id="ARBA00022963"/>
    </source>
</evidence>
<feature type="domain" description="PNPLA" evidence="5">
    <location>
        <begin position="156"/>
        <end position="367"/>
    </location>
</feature>
<dbReference type="GO" id="GO:0047499">
    <property type="term" value="F:calcium-independent phospholipase A2 activity"/>
    <property type="evidence" value="ECO:0007669"/>
    <property type="project" value="TreeGrafter"/>
</dbReference>
<reference evidence="7" key="1">
    <citation type="submission" date="2016-03" db="EMBL/GenBank/DDBJ databases">
        <authorList>
            <person name="Guldener U."/>
        </authorList>
    </citation>
    <scope>NUCLEOTIDE SEQUENCE [LARGE SCALE GENOMIC DNA]</scope>
    <source>
        <strain evidence="7">04CH-RAC-A.6.1</strain>
    </source>
</reference>
<protein>
    <recommendedName>
        <fullName evidence="5">PNPLA domain-containing protein</fullName>
    </recommendedName>
</protein>
<dbReference type="Gene3D" id="3.40.1090.10">
    <property type="entry name" value="Cytosolic phospholipase A2 catalytic domain"/>
    <property type="match status" value="1"/>
</dbReference>
<feature type="active site" description="Nucleophile" evidence="4">
    <location>
        <position position="194"/>
    </location>
</feature>